<evidence type="ECO:0000313" key="2">
    <source>
        <dbReference type="Proteomes" id="UP000789405"/>
    </source>
</evidence>
<dbReference type="AlphaFoldDB" id="A0A9N9BUI3"/>
<dbReference type="EMBL" id="CAJVPY010002981">
    <property type="protein sequence ID" value="CAG8577691.1"/>
    <property type="molecule type" value="Genomic_DNA"/>
</dbReference>
<gene>
    <name evidence="1" type="ORF">DERYTH_LOCUS6526</name>
</gene>
<reference evidence="1" key="1">
    <citation type="submission" date="2021-06" db="EMBL/GenBank/DDBJ databases">
        <authorList>
            <person name="Kallberg Y."/>
            <person name="Tangrot J."/>
            <person name="Rosling A."/>
        </authorList>
    </citation>
    <scope>NUCLEOTIDE SEQUENCE</scope>
    <source>
        <strain evidence="1">MA453B</strain>
    </source>
</reference>
<dbReference type="Pfam" id="PF03860">
    <property type="entry name" value="Csp"/>
    <property type="match status" value="1"/>
</dbReference>
<keyword evidence="2" id="KW-1185">Reference proteome</keyword>
<evidence type="ECO:0000313" key="1">
    <source>
        <dbReference type="EMBL" id="CAG8577691.1"/>
    </source>
</evidence>
<organism evidence="1 2">
    <name type="scientific">Dentiscutata erythropus</name>
    <dbReference type="NCBI Taxonomy" id="1348616"/>
    <lineage>
        <taxon>Eukaryota</taxon>
        <taxon>Fungi</taxon>
        <taxon>Fungi incertae sedis</taxon>
        <taxon>Mucoromycota</taxon>
        <taxon>Glomeromycotina</taxon>
        <taxon>Glomeromycetes</taxon>
        <taxon>Diversisporales</taxon>
        <taxon>Gigasporaceae</taxon>
        <taxon>Dentiscutata</taxon>
    </lineage>
</organism>
<name>A0A9N9BUI3_9GLOM</name>
<dbReference type="Gene3D" id="1.20.1270.360">
    <property type="match status" value="1"/>
</dbReference>
<dbReference type="InterPro" id="IPR005560">
    <property type="entry name" value="Csp_YhjQ"/>
</dbReference>
<sequence>MSSDDNLCLMKSCFESSAACLECAERSGSHEGCATQCRINAELAGVTARLMSLKAPEVNTLVDLVIKSSKKCADICSQHKNDHCQACAAAARNLGNNLRGYQERAAG</sequence>
<dbReference type="Proteomes" id="UP000789405">
    <property type="component" value="Unassembled WGS sequence"/>
</dbReference>
<dbReference type="OrthoDB" id="2329962at2759"/>
<proteinExistence type="predicted"/>
<protein>
    <submittedName>
        <fullName evidence="1">22711_t:CDS:1</fullName>
    </submittedName>
</protein>
<comment type="caution">
    <text evidence="1">The sequence shown here is derived from an EMBL/GenBank/DDBJ whole genome shotgun (WGS) entry which is preliminary data.</text>
</comment>
<accession>A0A9N9BUI3</accession>